<comment type="caution">
    <text evidence="1">The sequence shown here is derived from an EMBL/GenBank/DDBJ whole genome shotgun (WGS) entry which is preliminary data.</text>
</comment>
<name>A0A7J8CXH5_MOLMO</name>
<accession>A0A7J8CXH5</accession>
<dbReference type="AlphaFoldDB" id="A0A7J8CXH5"/>
<dbReference type="EMBL" id="JACASF010000019">
    <property type="protein sequence ID" value="KAF6415664.1"/>
    <property type="molecule type" value="Genomic_DNA"/>
</dbReference>
<evidence type="ECO:0000313" key="1">
    <source>
        <dbReference type="EMBL" id="KAF6415664.1"/>
    </source>
</evidence>
<evidence type="ECO:0000313" key="2">
    <source>
        <dbReference type="Proteomes" id="UP000550707"/>
    </source>
</evidence>
<sequence length="118" mass="13526">MTSLMISWGMRGEKGGERETLISFLLHAPEPGIQPKTWTCTLTENQTQHLLVHGPTLQPAKPHRPRLLFFFLILTFLFFCSDRVGEREKHRRERDTSSGCHLHDQPGPGTNCNRDMCP</sequence>
<proteinExistence type="predicted"/>
<dbReference type="Proteomes" id="UP000550707">
    <property type="component" value="Unassembled WGS sequence"/>
</dbReference>
<gene>
    <name evidence="1" type="ORF">HJG59_005000</name>
</gene>
<organism evidence="1 2">
    <name type="scientific">Molossus molossus</name>
    <name type="common">Pallas' mastiff bat</name>
    <name type="synonym">Vespertilio molossus</name>
    <dbReference type="NCBI Taxonomy" id="27622"/>
    <lineage>
        <taxon>Eukaryota</taxon>
        <taxon>Metazoa</taxon>
        <taxon>Chordata</taxon>
        <taxon>Craniata</taxon>
        <taxon>Vertebrata</taxon>
        <taxon>Euteleostomi</taxon>
        <taxon>Mammalia</taxon>
        <taxon>Eutheria</taxon>
        <taxon>Laurasiatheria</taxon>
        <taxon>Chiroptera</taxon>
        <taxon>Yangochiroptera</taxon>
        <taxon>Molossidae</taxon>
        <taxon>Molossus</taxon>
    </lineage>
</organism>
<keyword evidence="2" id="KW-1185">Reference proteome</keyword>
<protein>
    <submittedName>
        <fullName evidence="1">Fas binding factor 1</fullName>
    </submittedName>
</protein>
<reference evidence="1 2" key="1">
    <citation type="journal article" date="2020" name="Nature">
        <title>Six reference-quality genomes reveal evolution of bat adaptations.</title>
        <authorList>
            <person name="Jebb D."/>
            <person name="Huang Z."/>
            <person name="Pippel M."/>
            <person name="Hughes G.M."/>
            <person name="Lavrichenko K."/>
            <person name="Devanna P."/>
            <person name="Winkler S."/>
            <person name="Jermiin L.S."/>
            <person name="Skirmuntt E.C."/>
            <person name="Katzourakis A."/>
            <person name="Burkitt-Gray L."/>
            <person name="Ray D.A."/>
            <person name="Sullivan K.A.M."/>
            <person name="Roscito J.G."/>
            <person name="Kirilenko B.M."/>
            <person name="Davalos L.M."/>
            <person name="Corthals A.P."/>
            <person name="Power M.L."/>
            <person name="Jones G."/>
            <person name="Ransome R.D."/>
            <person name="Dechmann D.K.N."/>
            <person name="Locatelli A.G."/>
            <person name="Puechmaille S.J."/>
            <person name="Fedrigo O."/>
            <person name="Jarvis E.D."/>
            <person name="Hiller M."/>
            <person name="Vernes S.C."/>
            <person name="Myers E.W."/>
            <person name="Teeling E.C."/>
        </authorList>
    </citation>
    <scope>NUCLEOTIDE SEQUENCE [LARGE SCALE GENOMIC DNA]</scope>
    <source>
        <strain evidence="1">MMolMol1</strain>
        <tissue evidence="1">Muscle</tissue>
    </source>
</reference>